<evidence type="ECO:0000313" key="1">
    <source>
        <dbReference type="EnsemblFungi" id="FOXG_15337P0"/>
    </source>
</evidence>
<dbReference type="Proteomes" id="UP000002489">
    <property type="component" value="Unassembled WGS sequence"/>
</dbReference>
<gene>
    <name evidence="1" type="primary">28956406</name>
</gene>
<organism evidence="1 2">
    <name type="scientific">Fusarium oxysporum (strain Fo5176)</name>
    <name type="common">Fusarium vascular wilt</name>
    <dbReference type="NCBI Taxonomy" id="660025"/>
    <lineage>
        <taxon>Eukaryota</taxon>
        <taxon>Fungi</taxon>
        <taxon>Dikarya</taxon>
        <taxon>Ascomycota</taxon>
        <taxon>Pezizomycotina</taxon>
        <taxon>Sordariomycetes</taxon>
        <taxon>Hypocreomycetidae</taxon>
        <taxon>Hypocreales</taxon>
        <taxon>Nectriaceae</taxon>
        <taxon>Fusarium</taxon>
        <taxon>Fusarium oxysporum species complex</taxon>
    </lineage>
</organism>
<proteinExistence type="predicted"/>
<accession>A0A0D2YG98</accession>
<evidence type="ECO:0000313" key="2">
    <source>
        <dbReference type="Proteomes" id="UP000002489"/>
    </source>
</evidence>
<protein>
    <submittedName>
        <fullName evidence="1">Uncharacterized protein</fullName>
    </submittedName>
</protein>
<dbReference type="EnsemblFungi" id="FOXG_15337T0">
    <property type="protein sequence ID" value="FOXG_15337P0"/>
    <property type="gene ID" value="FOXG_15337"/>
</dbReference>
<dbReference type="VEuPathDB" id="FungiDB:FOXG_15337"/>
<reference evidence="1" key="2">
    <citation type="submission" date="2025-08" db="UniProtKB">
        <authorList>
            <consortium name="EnsemblFungi"/>
        </authorList>
    </citation>
    <scope>IDENTIFICATION</scope>
    <source>
        <strain evidence="1">4287 / CBS 123668 / FGSC 9935 / NRRL 34936</strain>
    </source>
</reference>
<dbReference type="AlphaFoldDB" id="A0A0D2YG98"/>
<sequence length="1267" mass="142140">MEKVRKTFFDPLATSKGRIAELLQNLPVGSAHPFSPEGILLCRTKNGIEEIDISNYSQDYFFNSVDLGEMGEILLRRMKGFREHLAVFDDFQIMQAPAATFKIPIVSGQITILAVSERTPTYYDFCFADQDCNTCCWTERTTFSGIKHSGDLLNQQDLLDYVRIDNDTLTEKPICVFISGYTKTQITRFLGTHPALMVADHVDKILYIIPVPLDKATIGDATICCPLVIKRDEDSIICSILPKATTDRNMMCDSKKLISPCFPEAINSADFTISEPLPAAAAEEKKVEKNDEVESEVQVSDKRRAILTTDSSNLPSFLADSDAQIIRFSTGIEFMSSDADNTEQNKSTVVLPCIFGSQLQGPMLLSTGSTPSNVPFKDEKALCAYYEQLESIVVLVDERMTDNARNLASGLRMNTLFIVQIKTKEKHETEEEVSAVLSSANINAVTALAGPQSLIVANIGEKFYFYRGLANHKILDTTKLNFGEDITEIIMSNSVESLLAPKISRLVNLSDANAIYLPYSAQVVRPRDLSQIFEGLSIAEINSMHDDITAAVPQLQALLSQKDLQQLSKTLVDTLSSKIDKKTAPLRSEYIAFITSNLRTDDQAILNKKNKMLGDLRKVNKELQTALEPVITSLANMISVQTTSKRTHDMKRLMRQTQIQNNVEATKSMTFESLTGLLEKHAEEMGVMLLNIETVPYKQMLAKLKGTTIDAKPCCALDDRILHLDGFDAGIIMEQSQSQHAGPLVSQAGPDHPILALPYLSQQRGVGSMLAWVCWDEFVNLKSPYTIRWMEKCNESHIAALRIMMRDTLSQAVASREYNFEAGSPEIGHLMSSLLMAAMSKLAAMRTSAPVVLDKAEDTVTRLMRGLFGNLMTIAGSGVRPLSMVWQLFGLNPQYDVPVTDADWVWYENVVELYPYTGWPLKTFNDNLLKLLDKIIVRVITKNENVAEIKQSKAYDMVHFCKLRNIQLEHCRTIITVFERMLTTDGLDVAAIAGRLQENIPSELEKQTKGYTRMMRYLGHLARGGARRPTDDLVYGNVYTKRSAAFKDLKIAVALACQDKNWDVAKENCQAVLELHKEIAAKWQIQPEQLKVQNIHYYRELIDADVSEDADQEVKNRTRKIVGRIMDDAEKKRIPWQVGNDAAKNNVEPLDEQFLEQVLTGTRPETETKAVVEFAKEEPVEEESFATYKSSLAPTFVSAMEKALSAEDICAITKIPESSMRVFIKALNPEFEWDDLAQQFKIVILSLLRERSGRIESRPAARMLRLR</sequence>
<reference evidence="2" key="1">
    <citation type="journal article" date="2012" name="Mol. Plant Microbe Interact.">
        <title>A highly conserved effector in Fusarium oxysporum is required for full virulence on Arabidopsis.</title>
        <authorList>
            <person name="Thatcher L.F."/>
            <person name="Gardiner D.M."/>
            <person name="Kazan K."/>
            <person name="Manners J."/>
        </authorList>
    </citation>
    <scope>NUCLEOTIDE SEQUENCE [LARGE SCALE GENOMIC DNA]</scope>
    <source>
        <strain evidence="2">Fo5176</strain>
    </source>
</reference>
<dbReference type="STRING" id="426428.A0A0D2YG98"/>
<name>A0A0D2YG98_FUSOF</name>